<proteinExistence type="predicted"/>
<sequence>MDSMVAAYMKWHSGLDTVLGLEGANPVAVADTTGRGLGVYKLSILDIYRVYALDVGLLLDDANIASAILRHGLVPSAPYSPHYAGSTRPFQNASIFTYDYEMKGKSGSTLRFRGQGDGEVGESKLRFKMLITMDGNNSLKRVIRREAIDEDPDDGIVAAEPALRVEHLDDRPIYGDFYLDRTTVDSFAHGAQELFPQQSETKQARSAKISGDSKEDNPCASHWHNMSTDTTAKMWGVFDKAGVFVLLCHYGFVLILTDMVRSSELPSFDTFGEDIGGGYDIGCQFGSALKNSTIGEEAKRLGYTSLVGAFHGHAHNRLCQLSHLTTYVDGLGLEDLEGYRGISESYRPLEFLQEKRTFKKLCEMLG</sequence>
<keyword evidence="3" id="KW-1185">Reference proteome</keyword>
<accession>A0A8H6I757</accession>
<protein>
    <submittedName>
        <fullName evidence="2">Uncharacterized protein</fullName>
    </submittedName>
</protein>
<organism evidence="2 3">
    <name type="scientific">Ephemerocybe angulata</name>
    <dbReference type="NCBI Taxonomy" id="980116"/>
    <lineage>
        <taxon>Eukaryota</taxon>
        <taxon>Fungi</taxon>
        <taxon>Dikarya</taxon>
        <taxon>Basidiomycota</taxon>
        <taxon>Agaricomycotina</taxon>
        <taxon>Agaricomycetes</taxon>
        <taxon>Agaricomycetidae</taxon>
        <taxon>Agaricales</taxon>
        <taxon>Agaricineae</taxon>
        <taxon>Psathyrellaceae</taxon>
        <taxon>Ephemerocybe</taxon>
    </lineage>
</organism>
<dbReference type="AlphaFoldDB" id="A0A8H6I757"/>
<dbReference type="OrthoDB" id="3251205at2759"/>
<feature type="region of interest" description="Disordered" evidence="1">
    <location>
        <begin position="195"/>
        <end position="218"/>
    </location>
</feature>
<gene>
    <name evidence="2" type="ORF">DFP72DRAFT_844379</name>
</gene>
<comment type="caution">
    <text evidence="2">The sequence shown here is derived from an EMBL/GenBank/DDBJ whole genome shotgun (WGS) entry which is preliminary data.</text>
</comment>
<reference evidence="2 3" key="1">
    <citation type="submission" date="2020-07" db="EMBL/GenBank/DDBJ databases">
        <title>Comparative genomics of pyrophilous fungi reveals a link between fire events and developmental genes.</title>
        <authorList>
            <consortium name="DOE Joint Genome Institute"/>
            <person name="Steindorff A.S."/>
            <person name="Carver A."/>
            <person name="Calhoun S."/>
            <person name="Stillman K."/>
            <person name="Liu H."/>
            <person name="Lipzen A."/>
            <person name="Pangilinan J."/>
            <person name="Labutti K."/>
            <person name="Bruns T.D."/>
            <person name="Grigoriev I.V."/>
        </authorList>
    </citation>
    <scope>NUCLEOTIDE SEQUENCE [LARGE SCALE GENOMIC DNA]</scope>
    <source>
        <strain evidence="2 3">CBS 144469</strain>
    </source>
</reference>
<evidence type="ECO:0000256" key="1">
    <source>
        <dbReference type="SAM" id="MobiDB-lite"/>
    </source>
</evidence>
<dbReference type="InterPro" id="IPR040521">
    <property type="entry name" value="KDZ"/>
</dbReference>
<dbReference type="Proteomes" id="UP000521943">
    <property type="component" value="Unassembled WGS sequence"/>
</dbReference>
<evidence type="ECO:0000313" key="3">
    <source>
        <dbReference type="Proteomes" id="UP000521943"/>
    </source>
</evidence>
<dbReference type="Pfam" id="PF18758">
    <property type="entry name" value="KDZ"/>
    <property type="match status" value="1"/>
</dbReference>
<name>A0A8H6I757_9AGAR</name>
<evidence type="ECO:0000313" key="2">
    <source>
        <dbReference type="EMBL" id="KAF6759087.1"/>
    </source>
</evidence>
<dbReference type="EMBL" id="JACGCI010000016">
    <property type="protein sequence ID" value="KAF6759087.1"/>
    <property type="molecule type" value="Genomic_DNA"/>
</dbReference>